<dbReference type="Gene3D" id="3.30.450.20">
    <property type="entry name" value="PAS domain"/>
    <property type="match status" value="1"/>
</dbReference>
<comment type="similarity">
    <text evidence="7">Belongs to the methyl-accepting chemotaxis (MCP) protein family.</text>
</comment>
<evidence type="ECO:0000256" key="9">
    <source>
        <dbReference type="SAM" id="MobiDB-lite"/>
    </source>
</evidence>
<dbReference type="KEGG" id="azo:azo0545"/>
<evidence type="ECO:0000256" key="10">
    <source>
        <dbReference type="SAM" id="Phobius"/>
    </source>
</evidence>
<feature type="domain" description="Methyl-accepting transducer" evidence="11">
    <location>
        <begin position="271"/>
        <end position="507"/>
    </location>
</feature>
<evidence type="ECO:0000256" key="6">
    <source>
        <dbReference type="ARBA" id="ARBA00023224"/>
    </source>
</evidence>
<feature type="transmembrane region" description="Helical" evidence="10">
    <location>
        <begin position="194"/>
        <end position="212"/>
    </location>
</feature>
<evidence type="ECO:0000313" key="12">
    <source>
        <dbReference type="EMBL" id="CAL93162.1"/>
    </source>
</evidence>
<dbReference type="Proteomes" id="UP000002588">
    <property type="component" value="Chromosome"/>
</dbReference>
<dbReference type="GO" id="GO:0004888">
    <property type="term" value="F:transmembrane signaling receptor activity"/>
    <property type="evidence" value="ECO:0007669"/>
    <property type="project" value="InterPro"/>
</dbReference>
<dbReference type="PANTHER" id="PTHR32089:SF112">
    <property type="entry name" value="LYSOZYME-LIKE PROTEIN-RELATED"/>
    <property type="match status" value="1"/>
</dbReference>
<dbReference type="GO" id="GO:0007165">
    <property type="term" value="P:signal transduction"/>
    <property type="evidence" value="ECO:0007669"/>
    <property type="project" value="UniProtKB-KW"/>
</dbReference>
<evidence type="ECO:0000256" key="5">
    <source>
        <dbReference type="ARBA" id="ARBA00023136"/>
    </source>
</evidence>
<dbReference type="InterPro" id="IPR033480">
    <property type="entry name" value="sCache_2"/>
</dbReference>
<dbReference type="GO" id="GO:0006935">
    <property type="term" value="P:chemotaxis"/>
    <property type="evidence" value="ECO:0007669"/>
    <property type="project" value="InterPro"/>
</dbReference>
<keyword evidence="3 10" id="KW-0812">Transmembrane</keyword>
<keyword evidence="13" id="KW-1185">Reference proteome</keyword>
<evidence type="ECO:0000256" key="2">
    <source>
        <dbReference type="ARBA" id="ARBA00022475"/>
    </source>
</evidence>
<dbReference type="Gene3D" id="1.10.287.950">
    <property type="entry name" value="Methyl-accepting chemotaxis protein"/>
    <property type="match status" value="1"/>
</dbReference>
<evidence type="ECO:0000256" key="8">
    <source>
        <dbReference type="PROSITE-ProRule" id="PRU00284"/>
    </source>
</evidence>
<dbReference type="Pfam" id="PF00015">
    <property type="entry name" value="MCPsignal"/>
    <property type="match status" value="1"/>
</dbReference>
<dbReference type="SUPFAM" id="SSF58104">
    <property type="entry name" value="Methyl-accepting chemotaxis protein (MCP) signaling domain"/>
    <property type="match status" value="1"/>
</dbReference>
<dbReference type="SMART" id="SM00283">
    <property type="entry name" value="MA"/>
    <property type="match status" value="1"/>
</dbReference>
<evidence type="ECO:0000259" key="11">
    <source>
        <dbReference type="PROSITE" id="PS50111"/>
    </source>
</evidence>
<evidence type="ECO:0000256" key="4">
    <source>
        <dbReference type="ARBA" id="ARBA00022989"/>
    </source>
</evidence>
<proteinExistence type="inferred from homology"/>
<feature type="region of interest" description="Disordered" evidence="9">
    <location>
        <begin position="319"/>
        <end position="340"/>
    </location>
</feature>
<dbReference type="OrthoDB" id="8555762at2"/>
<dbReference type="HOGENOM" id="CLU_000445_107_21_4"/>
<dbReference type="PANTHER" id="PTHR32089">
    <property type="entry name" value="METHYL-ACCEPTING CHEMOTAXIS PROTEIN MCPB"/>
    <property type="match status" value="1"/>
</dbReference>
<comment type="subcellular location">
    <subcellularLocation>
        <location evidence="1">Cell membrane</location>
        <topology evidence="1">Multi-pass membrane protein</topology>
    </subcellularLocation>
</comment>
<keyword evidence="2" id="KW-1003">Cell membrane</keyword>
<dbReference type="Pfam" id="PF17200">
    <property type="entry name" value="sCache_2"/>
    <property type="match status" value="1"/>
</dbReference>
<organism evidence="12 13">
    <name type="scientific">Azoarcus sp. (strain BH72)</name>
    <dbReference type="NCBI Taxonomy" id="418699"/>
    <lineage>
        <taxon>Bacteria</taxon>
        <taxon>Pseudomonadati</taxon>
        <taxon>Pseudomonadota</taxon>
        <taxon>Betaproteobacteria</taxon>
        <taxon>Rhodocyclales</taxon>
        <taxon>Zoogloeaceae</taxon>
        <taxon>Azoarcus</taxon>
    </lineage>
</organism>
<keyword evidence="5 10" id="KW-0472">Membrane</keyword>
<dbReference type="RefSeq" id="WP_011764280.1">
    <property type="nucleotide sequence ID" value="NC_008702.1"/>
</dbReference>
<dbReference type="PRINTS" id="PR00260">
    <property type="entry name" value="CHEMTRNSDUCR"/>
</dbReference>
<reference evidence="12 13" key="1">
    <citation type="journal article" date="2006" name="Nat. Biotechnol.">
        <title>Complete genome of the mutualistic, N2-fixing grass endophyte Azoarcus sp. strain BH72.</title>
        <authorList>
            <person name="Krause A."/>
            <person name="Ramakumar A."/>
            <person name="Bartels D."/>
            <person name="Battistoni F."/>
            <person name="Bekel T."/>
            <person name="Boch J."/>
            <person name="Boehm M."/>
            <person name="Friedrich F."/>
            <person name="Hurek T."/>
            <person name="Krause L."/>
            <person name="Linke B."/>
            <person name="McHardy A.C."/>
            <person name="Sarkar A."/>
            <person name="Schneiker S."/>
            <person name="Syed A.A."/>
            <person name="Thauer R."/>
            <person name="Vorhoelter F.-J."/>
            <person name="Weidner S."/>
            <person name="Puehler A."/>
            <person name="Reinhold-Hurek B."/>
            <person name="Kaiser O."/>
            <person name="Goesmann A."/>
        </authorList>
    </citation>
    <scope>NUCLEOTIDE SEQUENCE [LARGE SCALE GENOMIC DNA]</scope>
    <source>
        <strain evidence="12 13">BH72</strain>
    </source>
</reference>
<dbReference type="GO" id="GO:0005886">
    <property type="term" value="C:plasma membrane"/>
    <property type="evidence" value="ECO:0007669"/>
    <property type="project" value="UniProtKB-SubCell"/>
</dbReference>
<dbReference type="EMBL" id="AM406670">
    <property type="protein sequence ID" value="CAL93162.1"/>
    <property type="molecule type" value="Genomic_DNA"/>
</dbReference>
<dbReference type="KEGG" id="aoa:dqs_0555"/>
<name>A1K2V7_AZOSB</name>
<evidence type="ECO:0000256" key="7">
    <source>
        <dbReference type="ARBA" id="ARBA00029447"/>
    </source>
</evidence>
<dbReference type="eggNOG" id="COG0840">
    <property type="taxonomic scope" value="Bacteria"/>
</dbReference>
<gene>
    <name evidence="12" type="ordered locus">azo0545</name>
</gene>
<dbReference type="STRING" id="62928.azo0545"/>
<keyword evidence="4 10" id="KW-1133">Transmembrane helix</keyword>
<dbReference type="SMART" id="SM01049">
    <property type="entry name" value="Cache_2"/>
    <property type="match status" value="1"/>
</dbReference>
<dbReference type="InterPro" id="IPR004090">
    <property type="entry name" value="Chemotax_Me-accpt_rcpt"/>
</dbReference>
<evidence type="ECO:0000313" key="13">
    <source>
        <dbReference type="Proteomes" id="UP000002588"/>
    </source>
</evidence>
<feature type="compositionally biased region" description="Low complexity" evidence="9">
    <location>
        <begin position="326"/>
        <end position="337"/>
    </location>
</feature>
<dbReference type="FunFam" id="1.10.287.950:FF:000001">
    <property type="entry name" value="Methyl-accepting chemotaxis sensory transducer"/>
    <property type="match status" value="1"/>
</dbReference>
<evidence type="ECO:0000256" key="3">
    <source>
        <dbReference type="ARBA" id="ARBA00022692"/>
    </source>
</evidence>
<dbReference type="CDD" id="cd11386">
    <property type="entry name" value="MCP_signal"/>
    <property type="match status" value="1"/>
</dbReference>
<keyword evidence="6 8" id="KW-0807">Transducer</keyword>
<protein>
    <submittedName>
        <fullName evidence="12">Methyl-accepting chemotaxis protein</fullName>
    </submittedName>
</protein>
<dbReference type="InterPro" id="IPR004089">
    <property type="entry name" value="MCPsignal_dom"/>
</dbReference>
<dbReference type="AlphaFoldDB" id="A1K2V7"/>
<sequence>MLNSLRLRTRIGLLVAAALVGLIITNLFAAMAVKRDLLEGRQLQLVSVMHAAKRVVVQFHDQAAKGMITEDEAKERAAAMLAGLRYGGADGMAEYFFIWDMEGRSVMHPFRPEWKGQSKLDLLDGDGRPLVRRTLEAAAGSGFVDVSFPRPGGTVPVPKLLHASSYAPWGWVIGTGAYIDDVDAQVGSRLLTDLSFGALVIAIMIVIAVLVGRSILKQIGGEPAEALGLMERAAGGDLTVELRGAPKGSLLDGLGRMLQSIRDMVSQISGGAAQLKGNADNIVHASQQVAEAAHRQADATSSMAAAIEQMTVSINHISDSARDTESNSSSAAALAEGGEAKVTHATEEMQRIAGSVAEAAQKIRTLESRAGEISSIANVIKEIAAQTNLLALNAAIEAARAGEQGRGFAVVADEVRGLAERTAAATVQIEQMIGAIQSETATAVAAMDHTLPQVARGVDLAQEAAQSLREIRGGAGMTLSRIRDVALATREQSTASNAIAQQVESIAQMVEETSASMQQTASSARELERIAEALHAMVGRFRH</sequence>
<dbReference type="PROSITE" id="PS50111">
    <property type="entry name" value="CHEMOTAXIS_TRANSDUC_2"/>
    <property type="match status" value="1"/>
</dbReference>
<evidence type="ECO:0000256" key="1">
    <source>
        <dbReference type="ARBA" id="ARBA00004651"/>
    </source>
</evidence>
<accession>A1K2V7</accession>